<evidence type="ECO:0000256" key="12">
    <source>
        <dbReference type="ARBA" id="ARBA00039316"/>
    </source>
</evidence>
<dbReference type="GO" id="GO:0004518">
    <property type="term" value="F:nuclease activity"/>
    <property type="evidence" value="ECO:0007669"/>
    <property type="project" value="UniProtKB-KW"/>
</dbReference>
<evidence type="ECO:0000256" key="4">
    <source>
        <dbReference type="ARBA" id="ARBA00022741"/>
    </source>
</evidence>
<name>A0A9X4EZH6_9VIBR</name>
<keyword evidence="2" id="KW-0963">Cytoplasm</keyword>
<dbReference type="Gene3D" id="3.30.1490.20">
    <property type="entry name" value="ATP-grasp fold, A domain"/>
    <property type="match status" value="2"/>
</dbReference>
<gene>
    <name evidence="15" type="ORF">L9W94_05755</name>
</gene>
<evidence type="ECO:0000256" key="8">
    <source>
        <dbReference type="ARBA" id="ARBA00022881"/>
    </source>
</evidence>
<dbReference type="RefSeq" id="WP_274682855.1">
    <property type="nucleotide sequence ID" value="NZ_JAKNBA010000006.1"/>
</dbReference>
<dbReference type="Gene3D" id="1.10.8.280">
    <property type="entry name" value="ABC transporter ATPase domain-like"/>
    <property type="match status" value="3"/>
</dbReference>
<evidence type="ECO:0000256" key="9">
    <source>
        <dbReference type="ARBA" id="ARBA00023125"/>
    </source>
</evidence>
<proteinExistence type="inferred from homology"/>
<keyword evidence="7" id="KW-0067">ATP-binding</keyword>
<evidence type="ECO:0000256" key="6">
    <source>
        <dbReference type="ARBA" id="ARBA00022769"/>
    </source>
</evidence>
<dbReference type="EMBL" id="JAKNBA010000006">
    <property type="protein sequence ID" value="MDE1241660.1"/>
    <property type="molecule type" value="Genomic_DNA"/>
</dbReference>
<evidence type="ECO:0000313" key="16">
    <source>
        <dbReference type="Proteomes" id="UP001140979"/>
    </source>
</evidence>
<dbReference type="SUPFAM" id="SSF52540">
    <property type="entry name" value="P-loop containing nucleoside triphosphate hydrolases"/>
    <property type="match status" value="2"/>
</dbReference>
<keyword evidence="5" id="KW-0227">DNA damage</keyword>
<evidence type="ECO:0000256" key="1">
    <source>
        <dbReference type="ARBA" id="ARBA00004496"/>
    </source>
</evidence>
<dbReference type="InterPro" id="IPR003439">
    <property type="entry name" value="ABC_transporter-like_ATP-bd"/>
</dbReference>
<dbReference type="GO" id="GO:0005524">
    <property type="term" value="F:ATP binding"/>
    <property type="evidence" value="ECO:0007669"/>
    <property type="project" value="UniProtKB-KW"/>
</dbReference>
<evidence type="ECO:0000256" key="2">
    <source>
        <dbReference type="ARBA" id="ARBA00022490"/>
    </source>
</evidence>
<comment type="similarity">
    <text evidence="11">Belongs to the ABC transporter superfamily. UvrA family.</text>
</comment>
<feature type="domain" description="ABC transporter" evidence="14">
    <location>
        <begin position="576"/>
        <end position="777"/>
    </location>
</feature>
<dbReference type="AlphaFoldDB" id="A0A9X4EZH6"/>
<comment type="caution">
    <text evidence="15">The sequence shown here is derived from an EMBL/GenBank/DDBJ whole genome shotgun (WGS) entry which is preliminary data.</text>
</comment>
<dbReference type="GO" id="GO:0006281">
    <property type="term" value="P:DNA repair"/>
    <property type="evidence" value="ECO:0007669"/>
    <property type="project" value="UniProtKB-KW"/>
</dbReference>
<dbReference type="PANTHER" id="PTHR43152">
    <property type="entry name" value="UVRABC SYSTEM PROTEIN A"/>
    <property type="match status" value="1"/>
</dbReference>
<dbReference type="Proteomes" id="UP001140979">
    <property type="component" value="Unassembled WGS sequence"/>
</dbReference>
<dbReference type="Gene3D" id="3.40.50.300">
    <property type="entry name" value="P-loop containing nucleotide triphosphate hydrolases"/>
    <property type="match status" value="3"/>
</dbReference>
<dbReference type="InterPro" id="IPR017871">
    <property type="entry name" value="ABC_transporter-like_CS"/>
</dbReference>
<dbReference type="InterPro" id="IPR013815">
    <property type="entry name" value="ATP_grasp_subdomain_1"/>
</dbReference>
<dbReference type="PROSITE" id="PS00211">
    <property type="entry name" value="ABC_TRANSPORTER_1"/>
    <property type="match status" value="1"/>
</dbReference>
<evidence type="ECO:0000256" key="10">
    <source>
        <dbReference type="ARBA" id="ARBA00023204"/>
    </source>
</evidence>
<keyword evidence="6" id="KW-0228">DNA excision</keyword>
<evidence type="ECO:0000256" key="3">
    <source>
        <dbReference type="ARBA" id="ARBA00022737"/>
    </source>
</evidence>
<evidence type="ECO:0000313" key="15">
    <source>
        <dbReference type="EMBL" id="MDE1241660.1"/>
    </source>
</evidence>
<dbReference type="PANTHER" id="PTHR43152:SF3">
    <property type="entry name" value="UVRABC SYSTEM PROTEIN A"/>
    <property type="match status" value="1"/>
</dbReference>
<comment type="subcellular location">
    <subcellularLocation>
        <location evidence="1">Cytoplasm</location>
    </subcellularLocation>
</comment>
<evidence type="ECO:0000256" key="7">
    <source>
        <dbReference type="ARBA" id="ARBA00022840"/>
    </source>
</evidence>
<evidence type="ECO:0000256" key="5">
    <source>
        <dbReference type="ARBA" id="ARBA00022763"/>
    </source>
</evidence>
<reference evidence="15" key="1">
    <citation type="submission" date="2022-02" db="EMBL/GenBank/DDBJ databases">
        <title>Emergence and expansion in Europe of a Vibrio aestuarianus clonal complex pathogenic for oysters.</title>
        <authorList>
            <person name="Mesnil A."/>
            <person name="Travers M.-A."/>
        </authorList>
    </citation>
    <scope>NUCLEOTIDE SEQUENCE</scope>
    <source>
        <strain evidence="15">19_064_11T1</strain>
    </source>
</reference>
<dbReference type="GO" id="GO:0016887">
    <property type="term" value="F:ATP hydrolysis activity"/>
    <property type="evidence" value="ECO:0007669"/>
    <property type="project" value="InterPro"/>
</dbReference>
<sequence length="1234" mass="139565">MSEDIFVTDITHNNLKHVDFKMAANEMIVVTGVSGSGKSTLVNQVIATEALRQQKMRNKSDKIIYYAVRPEFNDCSPLPDPIIISQRSAHVAKNIRFGTRTRIGELLVKYFVEAGQIVHHQHRIVKPSLPEIFAHQQRFYASSRLFLRIINFGPLSANLHRQLVQHKADSLLLRAKGKSTLKPTALDKLPVQIEKYEGFIAIKNSARAEQLKGINAVPVLMLDSRQVGDASIDEYDHDEIEFDQHGFALNHCRIFRLPTQELFSRSTQSSTAGYCRECNGSGEQIRYNLDSVIITDVPLTEEFLNVAKTKAGRYQGFKFLPSGLTKVLKKEGVDVTLSFNALPIKQRDILLDILRDKLASNSKDKFAETLMTQGPCASCLGSGFGWQARAVKVNGYSLHEYLAMNGRQLQQAINEIKTTHSLLTQQKNLLHYLHELAIDHVGFERPLTTLSSGELQRMKLLPALVEDVSQRLFILDEPSSNLQFRDNLAIIKLLKSIKAKGNRILLVEHNPLYQVYADRVYCIGPKAGASGGDYCQTPTMEQQLQGLSISRNITSLEATDQLSLILQPTRHIQLTEFNLPKNTINTVIGASGSGKSTLCREMVHPALTQQKYSVESFDSRPFAGASNSIVATYLGVFDDLRKFFAAQSQGKYTANDFSFNAGGACEHCGGKGIVEISSGRRAAEYTVKQTCPVCFGSRFRAEIALFHAEIDNKLVSLPQVLTSGFSWISAQTDLSKLHVTVATLEALSLGHLHLGRESQTLSGGELQRLKLAKFLLANWLNGNSTSKRNINSQHQVVILDEPCRGLDSEAVTRLVGILRGHLAQSTLIVIEHNPYFIYQSDYIVDLGRSGEQKNAANIYQADFHSIQALDLQERLLKFPSLNHEQVMEQAKFLTTSEASQIEQLEKSLEPSIKQSVANIAKNNSTERQKQRYEFIPQIYRQQINFEREQKFRENFEIIVPDSNCFFYRDWKTLQSAVLARQPKAYFYNPFMRQLELYPKVPLSERKKLLAAVPTKAILHQEDDWRCLVATESLASAYLQGAGVVIIREQSGALSYHGIRLFSLQEKVADRVFPYQFVFNLYKNACKHCHGYGKILSYPLQDWIDETQSILDKRALPFPLAKSLPKRTINYFSLKEGLFDFSQPIKSISQVERNILFYGFKAYRFQKPNVKSNADYQYYEWEGLNSYIYDSRKQLGTSSAFIDEVNWVDCPFCTCGFSSKINYYQFEGEKFTDIL</sequence>
<dbReference type="Pfam" id="PF00005">
    <property type="entry name" value="ABC_tran"/>
    <property type="match status" value="1"/>
</dbReference>
<dbReference type="GO" id="GO:0003677">
    <property type="term" value="F:DNA binding"/>
    <property type="evidence" value="ECO:0007669"/>
    <property type="project" value="UniProtKB-KW"/>
</dbReference>
<keyword evidence="3" id="KW-0677">Repeat</keyword>
<organism evidence="15 16">
    <name type="scientific">Vibrio aestuarianus</name>
    <dbReference type="NCBI Taxonomy" id="28171"/>
    <lineage>
        <taxon>Bacteria</taxon>
        <taxon>Pseudomonadati</taxon>
        <taxon>Pseudomonadota</taxon>
        <taxon>Gammaproteobacteria</taxon>
        <taxon>Vibrionales</taxon>
        <taxon>Vibrionaceae</taxon>
        <taxon>Vibrio</taxon>
    </lineage>
</organism>
<keyword evidence="8" id="KW-0267">Excision nuclease</keyword>
<evidence type="ECO:0000256" key="11">
    <source>
        <dbReference type="ARBA" id="ARBA00038000"/>
    </source>
</evidence>
<keyword evidence="9" id="KW-0238">DNA-binding</keyword>
<dbReference type="Gene3D" id="1.20.1580.10">
    <property type="entry name" value="ABC transporter ATPase like domain"/>
    <property type="match status" value="4"/>
</dbReference>
<keyword evidence="4" id="KW-0547">Nucleotide-binding</keyword>
<evidence type="ECO:0000259" key="14">
    <source>
        <dbReference type="Pfam" id="PF00005"/>
    </source>
</evidence>
<dbReference type="GO" id="GO:0005737">
    <property type="term" value="C:cytoplasm"/>
    <property type="evidence" value="ECO:0007669"/>
    <property type="project" value="UniProtKB-SubCell"/>
</dbReference>
<protein>
    <recommendedName>
        <fullName evidence="12">UvrABC system protein A</fullName>
    </recommendedName>
    <alternativeName>
        <fullName evidence="13">Excinuclease ABC subunit A</fullName>
    </alternativeName>
</protein>
<accession>A0A9X4EZH6</accession>
<evidence type="ECO:0000256" key="13">
    <source>
        <dbReference type="ARBA" id="ARBA00042156"/>
    </source>
</evidence>
<dbReference type="InterPro" id="IPR027417">
    <property type="entry name" value="P-loop_NTPase"/>
</dbReference>
<keyword evidence="10" id="KW-0234">DNA repair</keyword>